<evidence type="ECO:0000313" key="1">
    <source>
        <dbReference type="EMBL" id="KAI5668398.1"/>
    </source>
</evidence>
<proteinExistence type="predicted"/>
<accession>A0ACC0B6Z1</accession>
<gene>
    <name evidence="1" type="ORF">M9H77_18251</name>
</gene>
<name>A0ACC0B6Z1_CATRO</name>
<evidence type="ECO:0000313" key="2">
    <source>
        <dbReference type="Proteomes" id="UP001060085"/>
    </source>
</evidence>
<dbReference type="EMBL" id="CM044704">
    <property type="protein sequence ID" value="KAI5668398.1"/>
    <property type="molecule type" value="Genomic_DNA"/>
</dbReference>
<dbReference type="Proteomes" id="UP001060085">
    <property type="component" value="Linkage Group LG04"/>
</dbReference>
<keyword evidence="2" id="KW-1185">Reference proteome</keyword>
<comment type="caution">
    <text evidence="1">The sequence shown here is derived from an EMBL/GenBank/DDBJ whole genome shotgun (WGS) entry which is preliminary data.</text>
</comment>
<reference evidence="2" key="1">
    <citation type="journal article" date="2023" name="Nat. Plants">
        <title>Single-cell RNA sequencing provides a high-resolution roadmap for understanding the multicellular compartmentation of specialized metabolism.</title>
        <authorList>
            <person name="Sun S."/>
            <person name="Shen X."/>
            <person name="Li Y."/>
            <person name="Li Y."/>
            <person name="Wang S."/>
            <person name="Li R."/>
            <person name="Zhang H."/>
            <person name="Shen G."/>
            <person name="Guo B."/>
            <person name="Wei J."/>
            <person name="Xu J."/>
            <person name="St-Pierre B."/>
            <person name="Chen S."/>
            <person name="Sun C."/>
        </authorList>
    </citation>
    <scope>NUCLEOTIDE SEQUENCE [LARGE SCALE GENOMIC DNA]</scope>
</reference>
<protein>
    <submittedName>
        <fullName evidence="1">Uncharacterized protein</fullName>
    </submittedName>
</protein>
<organism evidence="1 2">
    <name type="scientific">Catharanthus roseus</name>
    <name type="common">Madagascar periwinkle</name>
    <name type="synonym">Vinca rosea</name>
    <dbReference type="NCBI Taxonomy" id="4058"/>
    <lineage>
        <taxon>Eukaryota</taxon>
        <taxon>Viridiplantae</taxon>
        <taxon>Streptophyta</taxon>
        <taxon>Embryophyta</taxon>
        <taxon>Tracheophyta</taxon>
        <taxon>Spermatophyta</taxon>
        <taxon>Magnoliopsida</taxon>
        <taxon>eudicotyledons</taxon>
        <taxon>Gunneridae</taxon>
        <taxon>Pentapetalae</taxon>
        <taxon>asterids</taxon>
        <taxon>lamiids</taxon>
        <taxon>Gentianales</taxon>
        <taxon>Apocynaceae</taxon>
        <taxon>Rauvolfioideae</taxon>
        <taxon>Vinceae</taxon>
        <taxon>Catharanthinae</taxon>
        <taxon>Catharanthus</taxon>
    </lineage>
</organism>
<sequence length="845" mass="95571">MEETQEIVEANREMEKLAEKEEEKKIPVFTVLKNNAILKNIFLIDSPPPGPSSSNLVENKIPVAAEQKLEEILVVGRHPDCNITLEHPSISRFHLRIHSIPSKESLSVFDLSSVHGTWVCGKKIAPGVRVELHDGDVLQIGGSSRIYRLHWIPLSRAYGYDNPFLPRIEESDTVEEKEEIHQEDGGLSLQHDGQSWMEAADFLFTDMNIISQSKQLTPSAPPMPEDIESPFSYEEEAENKHPTAWEQDEEGIFVQYDQSQIEFDVLDGLDLLFTEMNVISEKTPVTSSASLMHKNREPLYFCEEEAENKNSFHLGKITGLQPDWLFERENSLSHAALASGQLQQESPENSPLRPQLSSVTSIWKRRGKSASVSVQTSMTAKRSNKTRVDYEVKLENSENLITESGQGVLFKSEGKIKEVFTPDKENCTPELLRSSKKFGQENRKHALSANSLTFSICEDEGAFTPDKENITPNTLLLRSLKRLEKIEEIKHSKTYRSSPLKNADSGIHQEVDKLGSSNCILQEKKLVKSTSRKRATLGAGVRVLKENADRVPFPSLLVSPNDKGPQTSKFEAAIRNCNSINNQQKGEAIHCFHKTHKEENKNWTMIVDAASLLNKESRKALQLMQGLQGTNLIIPRIVIRELDCMKRRGNLFRRTTDVCAALEWIEDCMVNAQSWIHVQSSIEDVRPIAPTPRASPSSCDMDMAEKFSFSSVPFSPCGSWLDIVSPTTEDHILECALFFRRIRNNWQLVLLSNDVTLKIKAMAEGLFCETVEEFRQSLVNPFSERFLWTNSSPRGTTWSCVDDVVLREKYYNGPIQRQSRSGEAAKGLKLILLHNTHFKQITSVR</sequence>